<reference evidence="1 2" key="1">
    <citation type="submission" date="2014-12" db="EMBL/GenBank/DDBJ databases">
        <title>Draft genome sequences of 29 type strains of Enterococci.</title>
        <authorList>
            <person name="Zhong Z."/>
            <person name="Sun Z."/>
            <person name="Liu W."/>
            <person name="Zhang W."/>
            <person name="Zhang H."/>
        </authorList>
    </citation>
    <scope>NUCLEOTIDE SEQUENCE [LARGE SCALE GENOMIC DNA]</scope>
    <source>
        <strain evidence="1 2">DSM 21207</strain>
    </source>
</reference>
<dbReference type="GO" id="GO:0005829">
    <property type="term" value="C:cytosol"/>
    <property type="evidence" value="ECO:0007669"/>
    <property type="project" value="TreeGrafter"/>
</dbReference>
<dbReference type="SUPFAM" id="SSF52317">
    <property type="entry name" value="Class I glutamine amidotransferase-like"/>
    <property type="match status" value="1"/>
</dbReference>
<dbReference type="InterPro" id="IPR011697">
    <property type="entry name" value="Peptidase_C26"/>
</dbReference>
<dbReference type="RefSeq" id="WP_071865457.1">
    <property type="nucleotide sequence ID" value="NZ_JBHLVQ010000017.1"/>
</dbReference>
<dbReference type="InterPro" id="IPR029062">
    <property type="entry name" value="Class_I_gatase-like"/>
</dbReference>
<dbReference type="InterPro" id="IPR044668">
    <property type="entry name" value="PuuD-like"/>
</dbReference>
<dbReference type="PANTHER" id="PTHR43235">
    <property type="entry name" value="GLUTAMINE AMIDOTRANSFERASE PB2B2.05-RELATED"/>
    <property type="match status" value="1"/>
</dbReference>
<evidence type="ECO:0000313" key="1">
    <source>
        <dbReference type="EMBL" id="OJG14309.1"/>
    </source>
</evidence>
<dbReference type="EMBL" id="JXKG01000020">
    <property type="protein sequence ID" value="OJG14309.1"/>
    <property type="molecule type" value="Genomic_DNA"/>
</dbReference>
<dbReference type="GO" id="GO:0006598">
    <property type="term" value="P:polyamine catabolic process"/>
    <property type="evidence" value="ECO:0007669"/>
    <property type="project" value="TreeGrafter"/>
</dbReference>
<organism evidence="1 2">
    <name type="scientific">Enterococcus canintestini</name>
    <dbReference type="NCBI Taxonomy" id="317010"/>
    <lineage>
        <taxon>Bacteria</taxon>
        <taxon>Bacillati</taxon>
        <taxon>Bacillota</taxon>
        <taxon>Bacilli</taxon>
        <taxon>Lactobacillales</taxon>
        <taxon>Enterococcaceae</taxon>
        <taxon>Enterococcus</taxon>
    </lineage>
</organism>
<accession>A0A1L8R3G2</accession>
<gene>
    <name evidence="1" type="ORF">RU96_GL001226</name>
</gene>
<dbReference type="CDD" id="cd01745">
    <property type="entry name" value="GATase1_2"/>
    <property type="match status" value="1"/>
</dbReference>
<dbReference type="OrthoDB" id="9813383at2"/>
<dbReference type="GO" id="GO:0033969">
    <property type="term" value="F:gamma-glutamyl-gamma-aminobutyrate hydrolase activity"/>
    <property type="evidence" value="ECO:0007669"/>
    <property type="project" value="TreeGrafter"/>
</dbReference>
<dbReference type="AlphaFoldDB" id="A0A1L8R3G2"/>
<dbReference type="Gene3D" id="3.40.50.880">
    <property type="match status" value="1"/>
</dbReference>
<dbReference type="PANTHER" id="PTHR43235:SF1">
    <property type="entry name" value="GLUTAMINE AMIDOTRANSFERASE PB2B2.05-RELATED"/>
    <property type="match status" value="1"/>
</dbReference>
<comment type="caution">
    <text evidence="1">The sequence shown here is derived from an EMBL/GenBank/DDBJ whole genome shotgun (WGS) entry which is preliminary data.</text>
</comment>
<dbReference type="Proteomes" id="UP000182835">
    <property type="component" value="Unassembled WGS sequence"/>
</dbReference>
<proteinExistence type="predicted"/>
<dbReference type="STRING" id="317010.RU96_GL001226"/>
<protein>
    <submittedName>
        <fullName evidence="1">Uncharacterized protein</fullName>
    </submittedName>
</protein>
<name>A0A1L8R3G2_9ENTE</name>
<sequence length="236" mass="26148">MKPIIGIAANEQTMIDTDSHWISYTPRNFVSGIQNAGGLPLLLPIGSVEDAKSYVQQIDKLLLAGGQDVSPESYGALPHQKLGATNHRRDLFEMALVKEALKAKKPIIGVCRGMQLLNVAFGGTLLQDLSLADAPLLKHVQVPTPFELPTHTVEIDINTRLGEFLPQTYQVNSFHHQVIDTLADEFIVTATAPDGVIEGIESINHSIMGVQWHPELAYFTVEKEREFFNYFVQKFA</sequence>
<dbReference type="Pfam" id="PF07722">
    <property type="entry name" value="Peptidase_C26"/>
    <property type="match status" value="1"/>
</dbReference>
<evidence type="ECO:0000313" key="2">
    <source>
        <dbReference type="Proteomes" id="UP000182835"/>
    </source>
</evidence>
<dbReference type="PROSITE" id="PS51273">
    <property type="entry name" value="GATASE_TYPE_1"/>
    <property type="match status" value="1"/>
</dbReference>